<keyword evidence="3 4" id="KW-0808">Transferase</keyword>
<evidence type="ECO:0000256" key="1">
    <source>
        <dbReference type="ARBA" id="ARBA00009995"/>
    </source>
</evidence>
<dbReference type="Pfam" id="PF00201">
    <property type="entry name" value="UDPGT"/>
    <property type="match status" value="1"/>
</dbReference>
<gene>
    <name evidence="6" type="ORF">L9F63_021393</name>
</gene>
<evidence type="ECO:0000256" key="3">
    <source>
        <dbReference type="ARBA" id="ARBA00022679"/>
    </source>
</evidence>
<dbReference type="InterPro" id="IPR002213">
    <property type="entry name" value="UDP_glucos_trans"/>
</dbReference>
<dbReference type="Gene3D" id="3.40.50.2000">
    <property type="entry name" value="Glycogen Phosphorylase B"/>
    <property type="match status" value="1"/>
</dbReference>
<dbReference type="SUPFAM" id="SSF53756">
    <property type="entry name" value="UDP-Glycosyltransferase/glycogen phosphorylase"/>
    <property type="match status" value="1"/>
</dbReference>
<comment type="subcellular location">
    <subcellularLocation>
        <location evidence="5">Membrane</location>
        <topology evidence="5">Single-pass membrane protein</topology>
    </subcellularLocation>
</comment>
<comment type="similarity">
    <text evidence="1 4">Belongs to the UDP-glycosyltransferase family.</text>
</comment>
<keyword evidence="5" id="KW-1133">Transmembrane helix</keyword>
<dbReference type="FunFam" id="3.40.50.2000:FF:000050">
    <property type="entry name" value="UDP-glucuronosyltransferase"/>
    <property type="match status" value="1"/>
</dbReference>
<reference evidence="6" key="2">
    <citation type="submission" date="2023-05" db="EMBL/GenBank/DDBJ databases">
        <authorList>
            <person name="Fouks B."/>
        </authorList>
    </citation>
    <scope>NUCLEOTIDE SEQUENCE</scope>
    <source>
        <strain evidence="6">Stay&amp;Tobe</strain>
        <tissue evidence="6">Testes</tissue>
    </source>
</reference>
<dbReference type="EMBL" id="JASPKZ010007434">
    <property type="protein sequence ID" value="KAJ9584271.1"/>
    <property type="molecule type" value="Genomic_DNA"/>
</dbReference>
<dbReference type="CDD" id="cd03784">
    <property type="entry name" value="GT1_Gtf-like"/>
    <property type="match status" value="1"/>
</dbReference>
<dbReference type="InterPro" id="IPR035595">
    <property type="entry name" value="UDP_glycos_trans_CS"/>
</dbReference>
<dbReference type="EC" id="2.4.1.17" evidence="5"/>
<dbReference type="GO" id="GO:0015020">
    <property type="term" value="F:glucuronosyltransferase activity"/>
    <property type="evidence" value="ECO:0007669"/>
    <property type="project" value="UniProtKB-EC"/>
</dbReference>
<comment type="catalytic activity">
    <reaction evidence="5">
        <text>glucuronate acceptor + UDP-alpha-D-glucuronate = acceptor beta-D-glucuronoside + UDP + H(+)</text>
        <dbReference type="Rhea" id="RHEA:21032"/>
        <dbReference type="ChEBI" id="CHEBI:15378"/>
        <dbReference type="ChEBI" id="CHEBI:58052"/>
        <dbReference type="ChEBI" id="CHEBI:58223"/>
        <dbReference type="ChEBI" id="CHEBI:132367"/>
        <dbReference type="ChEBI" id="CHEBI:132368"/>
        <dbReference type="EC" id="2.4.1.17"/>
    </reaction>
</comment>
<organism evidence="6 7">
    <name type="scientific">Diploptera punctata</name>
    <name type="common">Pacific beetle cockroach</name>
    <dbReference type="NCBI Taxonomy" id="6984"/>
    <lineage>
        <taxon>Eukaryota</taxon>
        <taxon>Metazoa</taxon>
        <taxon>Ecdysozoa</taxon>
        <taxon>Arthropoda</taxon>
        <taxon>Hexapoda</taxon>
        <taxon>Insecta</taxon>
        <taxon>Pterygota</taxon>
        <taxon>Neoptera</taxon>
        <taxon>Polyneoptera</taxon>
        <taxon>Dictyoptera</taxon>
        <taxon>Blattodea</taxon>
        <taxon>Blaberoidea</taxon>
        <taxon>Blaberidae</taxon>
        <taxon>Diplopterinae</taxon>
        <taxon>Diploptera</taxon>
    </lineage>
</organism>
<keyword evidence="7" id="KW-1185">Reference proteome</keyword>
<dbReference type="PANTHER" id="PTHR48043:SF159">
    <property type="entry name" value="EG:EG0003.4 PROTEIN-RELATED"/>
    <property type="match status" value="1"/>
</dbReference>
<dbReference type="PROSITE" id="PS00375">
    <property type="entry name" value="UDPGT"/>
    <property type="match status" value="1"/>
</dbReference>
<evidence type="ECO:0000256" key="5">
    <source>
        <dbReference type="RuleBase" id="RU362059"/>
    </source>
</evidence>
<dbReference type="InterPro" id="IPR050271">
    <property type="entry name" value="UDP-glycosyltransferase"/>
</dbReference>
<keyword evidence="5" id="KW-0472">Membrane</keyword>
<reference evidence="6" key="1">
    <citation type="journal article" date="2023" name="IScience">
        <title>Live-bearing cockroach genome reveals convergent evolutionary mechanisms linked to viviparity in insects and beyond.</title>
        <authorList>
            <person name="Fouks B."/>
            <person name="Harrison M.C."/>
            <person name="Mikhailova A.A."/>
            <person name="Marchal E."/>
            <person name="English S."/>
            <person name="Carruthers M."/>
            <person name="Jennings E.C."/>
            <person name="Chiamaka E.L."/>
            <person name="Frigard R.A."/>
            <person name="Pippel M."/>
            <person name="Attardo G.M."/>
            <person name="Benoit J.B."/>
            <person name="Bornberg-Bauer E."/>
            <person name="Tobe S.S."/>
        </authorList>
    </citation>
    <scope>NUCLEOTIDE SEQUENCE</scope>
    <source>
        <strain evidence="6">Stay&amp;Tobe</strain>
    </source>
</reference>
<name>A0AAD7ZPP1_DIPPU</name>
<accession>A0AAD7ZPP1</accession>
<protein>
    <recommendedName>
        <fullName evidence="5">UDP-glucuronosyltransferase</fullName>
        <ecNumber evidence="5">2.4.1.17</ecNumber>
    </recommendedName>
</protein>
<dbReference type="Proteomes" id="UP001233999">
    <property type="component" value="Unassembled WGS sequence"/>
</dbReference>
<evidence type="ECO:0000313" key="7">
    <source>
        <dbReference type="Proteomes" id="UP001233999"/>
    </source>
</evidence>
<keyword evidence="5" id="KW-0812">Transmembrane</keyword>
<dbReference type="PANTHER" id="PTHR48043">
    <property type="entry name" value="EG:EG0003.4 PROTEIN-RELATED"/>
    <property type="match status" value="1"/>
</dbReference>
<comment type="caution">
    <text evidence="6">The sequence shown here is derived from an EMBL/GenBank/DDBJ whole genome shotgun (WGS) entry which is preliminary data.</text>
</comment>
<keyword evidence="2 4" id="KW-0328">Glycosyltransferase</keyword>
<evidence type="ECO:0000313" key="6">
    <source>
        <dbReference type="EMBL" id="KAJ9584271.1"/>
    </source>
</evidence>
<sequence>MDNIARKHLGENIVVPSEILKENISLAMVNTHFSLDYPRPIVPAMIQVGGMQVTPAKKLPKDIQKFLDEAKHGAIFFSLGTNVRSDKLSNDKIEAFLDAFSELPQRVLWKFESDSLPELPKNIMVNKWLPQNDILGHPNVHLFFSHAGILSSHEAMYHGVPVVGIPFLADQHANVHKLSSHGVGVKLDYTNVTKESILETIHKVLDNPSYKEHMKKVSAIFKDQLETPLERAIYWTEYVLRHKGAKHLRACSVDMPLYQYLLLDVIAVLLIGVISVIILLLFILKTIYRFVFSRNNKKKIL</sequence>
<proteinExistence type="inferred from homology"/>
<evidence type="ECO:0000256" key="2">
    <source>
        <dbReference type="ARBA" id="ARBA00022676"/>
    </source>
</evidence>
<dbReference type="GO" id="GO:0016020">
    <property type="term" value="C:membrane"/>
    <property type="evidence" value="ECO:0007669"/>
    <property type="project" value="UniProtKB-SubCell"/>
</dbReference>
<dbReference type="AlphaFoldDB" id="A0AAD7ZPP1"/>
<evidence type="ECO:0000256" key="4">
    <source>
        <dbReference type="RuleBase" id="RU003718"/>
    </source>
</evidence>
<feature type="transmembrane region" description="Helical" evidence="5">
    <location>
        <begin position="257"/>
        <end position="284"/>
    </location>
</feature>